<dbReference type="EMBL" id="MHVL01000033">
    <property type="protein sequence ID" value="OHA92868.1"/>
    <property type="molecule type" value="Genomic_DNA"/>
</dbReference>
<accession>A0A1G2T769</accession>
<evidence type="ECO:0000313" key="2">
    <source>
        <dbReference type="EMBL" id="OHA92868.1"/>
    </source>
</evidence>
<evidence type="ECO:0000259" key="1">
    <source>
        <dbReference type="Pfam" id="PF26298"/>
    </source>
</evidence>
<dbReference type="Pfam" id="PF26298">
    <property type="entry name" value="MurL_epimerase_C"/>
    <property type="match status" value="1"/>
</dbReference>
<reference evidence="2 3" key="1">
    <citation type="journal article" date="2016" name="Nat. Commun.">
        <title>Thousands of microbial genomes shed light on interconnected biogeochemical processes in an aquifer system.</title>
        <authorList>
            <person name="Anantharaman K."/>
            <person name="Brown C.T."/>
            <person name="Hug L.A."/>
            <person name="Sharon I."/>
            <person name="Castelle C.J."/>
            <person name="Probst A.J."/>
            <person name="Thomas B.C."/>
            <person name="Singh A."/>
            <person name="Wilkins M.J."/>
            <person name="Karaoz U."/>
            <person name="Brodie E.L."/>
            <person name="Williams K.H."/>
            <person name="Hubbard S.S."/>
            <person name="Banfield J.F."/>
        </authorList>
    </citation>
    <scope>NUCLEOTIDE SEQUENCE [LARGE SCALE GENOMIC DNA]</scope>
</reference>
<dbReference type="AlphaFoldDB" id="A0A1G2T769"/>
<feature type="domain" description="MurL C-terminal" evidence="1">
    <location>
        <begin position="1"/>
        <end position="79"/>
    </location>
</feature>
<protein>
    <recommendedName>
        <fullName evidence="1">MurL C-terminal domain-containing protein</fullName>
    </recommendedName>
</protein>
<organism evidence="2 3">
    <name type="scientific">Candidatus Zambryskibacteria bacterium RIFCSPHIGHO2_02_38_10.5</name>
    <dbReference type="NCBI Taxonomy" id="1802742"/>
    <lineage>
        <taxon>Bacteria</taxon>
        <taxon>Candidatus Zambryskiibacteriota</taxon>
    </lineage>
</organism>
<comment type="caution">
    <text evidence="2">The sequence shown here is derived from an EMBL/GenBank/DDBJ whole genome shotgun (WGS) entry which is preliminary data.</text>
</comment>
<evidence type="ECO:0000313" key="3">
    <source>
        <dbReference type="Proteomes" id="UP000179264"/>
    </source>
</evidence>
<proteinExistence type="predicted"/>
<dbReference type="Proteomes" id="UP000179264">
    <property type="component" value="Unassembled WGS sequence"/>
</dbReference>
<sequence length="81" mass="9320">MLYPFLDNKNLMNIFGENLFEKPNLLKTTKELLGISGHKPFDCVGTYKESRKAISLALKKTKLSRPYILNKISREINYQAA</sequence>
<gene>
    <name evidence="2" type="ORF">A2W58_01565</name>
</gene>
<name>A0A1G2T769_9BACT</name>
<dbReference type="InterPro" id="IPR058741">
    <property type="entry name" value="MurL_C"/>
</dbReference>